<dbReference type="AlphaFoldDB" id="A0A545USZ8"/>
<feature type="active site" evidence="3">
    <location>
        <position position="295"/>
    </location>
</feature>
<dbReference type="GO" id="GO:0009086">
    <property type="term" value="P:methionine biosynthetic process"/>
    <property type="evidence" value="ECO:0007669"/>
    <property type="project" value="TreeGrafter"/>
</dbReference>
<dbReference type="PANTHER" id="PTHR32268:SF11">
    <property type="entry name" value="HOMOSERINE O-ACETYLTRANSFERASE"/>
    <property type="match status" value="1"/>
</dbReference>
<dbReference type="PIRSF" id="PIRSF000443">
    <property type="entry name" value="Homoser_Ac_trans"/>
    <property type="match status" value="1"/>
</dbReference>
<dbReference type="InterPro" id="IPR008220">
    <property type="entry name" value="HAT_MetX-like"/>
</dbReference>
<dbReference type="PANTHER" id="PTHR32268">
    <property type="entry name" value="HOMOSERINE O-ACETYLTRANSFERASE"/>
    <property type="match status" value="1"/>
</dbReference>
<evidence type="ECO:0000256" key="1">
    <source>
        <dbReference type="ARBA" id="ARBA00006886"/>
    </source>
</evidence>
<organism evidence="5 6">
    <name type="scientific">Cordyceps javanica</name>
    <dbReference type="NCBI Taxonomy" id="43265"/>
    <lineage>
        <taxon>Eukaryota</taxon>
        <taxon>Fungi</taxon>
        <taxon>Dikarya</taxon>
        <taxon>Ascomycota</taxon>
        <taxon>Pezizomycotina</taxon>
        <taxon>Sordariomycetes</taxon>
        <taxon>Hypocreomycetidae</taxon>
        <taxon>Hypocreales</taxon>
        <taxon>Cordycipitaceae</taxon>
        <taxon>Cordyceps</taxon>
    </lineage>
</organism>
<dbReference type="InterPro" id="IPR029058">
    <property type="entry name" value="AB_hydrolase_fold"/>
</dbReference>
<proteinExistence type="inferred from homology"/>
<dbReference type="GO" id="GO:0009092">
    <property type="term" value="P:homoserine metabolic process"/>
    <property type="evidence" value="ECO:0007669"/>
    <property type="project" value="TreeGrafter"/>
</dbReference>
<dbReference type="GO" id="GO:0016787">
    <property type="term" value="F:hydrolase activity"/>
    <property type="evidence" value="ECO:0007669"/>
    <property type="project" value="UniProtKB-KW"/>
</dbReference>
<accession>A0A545USZ8</accession>
<feature type="active site" evidence="3">
    <location>
        <position position="329"/>
    </location>
</feature>
<dbReference type="STRING" id="43265.A0A545USZ8"/>
<dbReference type="NCBIfam" id="NF005071">
    <property type="entry name" value="PRK06489.1"/>
    <property type="match status" value="1"/>
</dbReference>
<keyword evidence="2" id="KW-0808">Transferase</keyword>
<reference evidence="5 6" key="1">
    <citation type="journal article" date="2019" name="Appl. Microbiol. Biotechnol.">
        <title>Genome sequence of Isaria javanica and comparative genome analysis insights into family S53 peptidase evolution in fungal entomopathogens.</title>
        <authorList>
            <person name="Lin R."/>
            <person name="Zhang X."/>
            <person name="Xin B."/>
            <person name="Zou M."/>
            <person name="Gao Y."/>
            <person name="Qin F."/>
            <person name="Hu Q."/>
            <person name="Xie B."/>
            <person name="Cheng X."/>
        </authorList>
    </citation>
    <scope>NUCLEOTIDE SEQUENCE [LARGE SCALE GENOMIC DNA]</scope>
    <source>
        <strain evidence="5 6">IJ1G</strain>
    </source>
</reference>
<evidence type="ECO:0000313" key="6">
    <source>
        <dbReference type="Proteomes" id="UP000315783"/>
    </source>
</evidence>
<evidence type="ECO:0000313" key="5">
    <source>
        <dbReference type="EMBL" id="TQV92599.1"/>
    </source>
</evidence>
<keyword evidence="6" id="KW-1185">Reference proteome</keyword>
<protein>
    <submittedName>
        <fullName evidence="5">Alpha/beta hydrolase protein</fullName>
    </submittedName>
</protein>
<keyword evidence="5" id="KW-0378">Hydrolase</keyword>
<dbReference type="Pfam" id="PF00561">
    <property type="entry name" value="Abhydrolase_1"/>
    <property type="match status" value="1"/>
</dbReference>
<gene>
    <name evidence="5" type="ORF">IF1G_08523</name>
</gene>
<dbReference type="EMBL" id="SPUK01000014">
    <property type="protein sequence ID" value="TQV92599.1"/>
    <property type="molecule type" value="Genomic_DNA"/>
</dbReference>
<evidence type="ECO:0000259" key="4">
    <source>
        <dbReference type="Pfam" id="PF00561"/>
    </source>
</evidence>
<dbReference type="Proteomes" id="UP000315783">
    <property type="component" value="Unassembled WGS sequence"/>
</dbReference>
<comment type="caution">
    <text evidence="5">The sequence shown here is derived from an EMBL/GenBank/DDBJ whole genome shotgun (WGS) entry which is preliminary data.</text>
</comment>
<feature type="active site" description="Nucleophile" evidence="3">
    <location>
        <position position="153"/>
    </location>
</feature>
<comment type="similarity">
    <text evidence="1">Belongs to the AB hydrolase superfamily. MetX family.</text>
</comment>
<evidence type="ECO:0000256" key="2">
    <source>
        <dbReference type="ARBA" id="ARBA00022679"/>
    </source>
</evidence>
<dbReference type="Gene3D" id="3.40.50.1820">
    <property type="entry name" value="alpha/beta hydrolase"/>
    <property type="match status" value="1"/>
</dbReference>
<feature type="domain" description="AB hydrolase-1" evidence="4">
    <location>
        <begin position="61"/>
        <end position="301"/>
    </location>
</feature>
<dbReference type="OrthoDB" id="9972683at2759"/>
<dbReference type="SUPFAM" id="SSF53474">
    <property type="entry name" value="alpha/beta-Hydrolases"/>
    <property type="match status" value="1"/>
</dbReference>
<name>A0A545USZ8_9HYPO</name>
<dbReference type="GO" id="GO:0004414">
    <property type="term" value="F:homoserine O-acetyltransferase activity"/>
    <property type="evidence" value="ECO:0007669"/>
    <property type="project" value="TreeGrafter"/>
</dbReference>
<sequence>MQEITTSAQPLLEADYLSTLREHDFVLPNFQFASGESLPELRLHCRTLGAPTVDSGGRNTNAVLILHGTGGSSSQFLQDIFAGELFGPGQLLDASRYYIILRDGIGHGKSSKPSDGLRAQFPKYGYHDMVEADHILLTKHLGVNHLRLVMGTSMGGMHSWLWAALFPDFMDAAMPLASLPVQIAGRNRMSRKMIMNAVQSDPEYKKGNYSAQPAQGLISAFNVMLWMSSIPLQWQKEAPTRDAADAFLEERIARLLQTVDANDFLYQIRSSGDYDPAPLLDRIKVPLVAVNSADDQINPPELRLLEEGIKHVRSGRAVVLPIRDDTRGHGSHTVAKLWKDELQDLLAISEAR</sequence>
<evidence type="ECO:0000256" key="3">
    <source>
        <dbReference type="PIRSR" id="PIRSR000443-1"/>
    </source>
</evidence>
<dbReference type="InterPro" id="IPR000073">
    <property type="entry name" value="AB_hydrolase_1"/>
</dbReference>